<evidence type="ECO:0000256" key="3">
    <source>
        <dbReference type="ARBA" id="ARBA00022692"/>
    </source>
</evidence>
<feature type="domain" description="VTT" evidence="7">
    <location>
        <begin position="20"/>
        <end position="134"/>
    </location>
</feature>
<dbReference type="InterPro" id="IPR032816">
    <property type="entry name" value="VTT_dom"/>
</dbReference>
<evidence type="ECO:0000256" key="1">
    <source>
        <dbReference type="ARBA" id="ARBA00004651"/>
    </source>
</evidence>
<dbReference type="PATRIC" id="fig|84022.6.peg.2632"/>
<name>A0A0G3WCJ6_9CLOT</name>
<dbReference type="InterPro" id="IPR015414">
    <property type="entry name" value="TMEM64"/>
</dbReference>
<dbReference type="OrthoDB" id="371137at2"/>
<keyword evidence="9" id="KW-1185">Reference proteome</keyword>
<gene>
    <name evidence="8" type="ORF">CACET_c26030</name>
</gene>
<keyword evidence="4 6" id="KW-1133">Transmembrane helix</keyword>
<dbReference type="PANTHER" id="PTHR12677">
    <property type="entry name" value="GOLGI APPARATUS MEMBRANE PROTEIN TVP38-RELATED"/>
    <property type="match status" value="1"/>
</dbReference>
<dbReference type="PANTHER" id="PTHR12677:SF59">
    <property type="entry name" value="GOLGI APPARATUS MEMBRANE PROTEIN TVP38-RELATED"/>
    <property type="match status" value="1"/>
</dbReference>
<keyword evidence="5 6" id="KW-0472">Membrane</keyword>
<dbReference type="GO" id="GO:0005886">
    <property type="term" value="C:plasma membrane"/>
    <property type="evidence" value="ECO:0007669"/>
    <property type="project" value="UniProtKB-SubCell"/>
</dbReference>
<comment type="subcellular location">
    <subcellularLocation>
        <location evidence="1 6">Cell membrane</location>
        <topology evidence="1 6">Multi-pass membrane protein</topology>
    </subcellularLocation>
</comment>
<comment type="similarity">
    <text evidence="6">Belongs to the TVP38/TMEM64 family.</text>
</comment>
<evidence type="ECO:0000256" key="2">
    <source>
        <dbReference type="ARBA" id="ARBA00022475"/>
    </source>
</evidence>
<dbReference type="Proteomes" id="UP000035704">
    <property type="component" value="Chromosome"/>
</dbReference>
<dbReference type="KEGG" id="cace:CACET_c26030"/>
<protein>
    <recommendedName>
        <fullName evidence="6">TVP38/TMEM64 family membrane protein</fullName>
    </recommendedName>
</protein>
<dbReference type="Pfam" id="PF09335">
    <property type="entry name" value="VTT_dom"/>
    <property type="match status" value="1"/>
</dbReference>
<evidence type="ECO:0000313" key="8">
    <source>
        <dbReference type="EMBL" id="AKL96048.1"/>
    </source>
</evidence>
<feature type="transmembrane region" description="Helical" evidence="6">
    <location>
        <begin position="115"/>
        <end position="133"/>
    </location>
</feature>
<keyword evidence="2 6" id="KW-1003">Cell membrane</keyword>
<evidence type="ECO:0000313" key="9">
    <source>
        <dbReference type="Proteomes" id="UP000035704"/>
    </source>
</evidence>
<dbReference type="AlphaFoldDB" id="A0A0G3WCJ6"/>
<accession>A0A0G3WCJ6</accession>
<comment type="caution">
    <text evidence="6">Lacks conserved residue(s) required for the propagation of feature annotation.</text>
</comment>
<dbReference type="RefSeq" id="WP_052661389.1">
    <property type="nucleotide sequence ID" value="NZ_CP009687.1"/>
</dbReference>
<evidence type="ECO:0000256" key="5">
    <source>
        <dbReference type="ARBA" id="ARBA00023136"/>
    </source>
</evidence>
<reference evidence="8 9" key="1">
    <citation type="submission" date="2014-10" db="EMBL/GenBank/DDBJ databases">
        <title>Genome sequence of Clostridium aceticum DSM 1496.</title>
        <authorList>
            <person name="Poehlein A."/>
            <person name="Schiel-Bengelsdorf B."/>
            <person name="Gottschalk G."/>
            <person name="Duerre P."/>
            <person name="Daniel R."/>
        </authorList>
    </citation>
    <scope>NUCLEOTIDE SEQUENCE [LARGE SCALE GENOMIC DNA]</scope>
    <source>
        <strain evidence="8 9">DSM 1496</strain>
    </source>
</reference>
<dbReference type="STRING" id="84022.CACET_c26030"/>
<sequence length="181" mass="19965">MGLIYFLIAFIQPILLFTPEMVTITGGSLTLGPLKGFIIGYLGILSGIITMYFLGRYAQQKIVKRLGKEELFDKYTTLVEKNGEVIIGLLFILPVLPDNIICAGAGASKVSFKSFVFIAAVAKLITTFVYAYSLELANILPVTEIQLFVGKLVIIITVVLINHLVKKRRLKGVNRLLIKST</sequence>
<keyword evidence="3 6" id="KW-0812">Transmembrane</keyword>
<feature type="transmembrane region" description="Helical" evidence="6">
    <location>
        <begin position="36"/>
        <end position="55"/>
    </location>
</feature>
<dbReference type="EMBL" id="CP009687">
    <property type="protein sequence ID" value="AKL96048.1"/>
    <property type="molecule type" value="Genomic_DNA"/>
</dbReference>
<feature type="transmembrane region" description="Helical" evidence="6">
    <location>
        <begin position="145"/>
        <end position="165"/>
    </location>
</feature>
<organism evidence="8 9">
    <name type="scientific">Clostridium aceticum</name>
    <dbReference type="NCBI Taxonomy" id="84022"/>
    <lineage>
        <taxon>Bacteria</taxon>
        <taxon>Bacillati</taxon>
        <taxon>Bacillota</taxon>
        <taxon>Clostridia</taxon>
        <taxon>Eubacteriales</taxon>
        <taxon>Clostridiaceae</taxon>
        <taxon>Clostridium</taxon>
    </lineage>
</organism>
<evidence type="ECO:0000256" key="4">
    <source>
        <dbReference type="ARBA" id="ARBA00022989"/>
    </source>
</evidence>
<evidence type="ECO:0000259" key="7">
    <source>
        <dbReference type="Pfam" id="PF09335"/>
    </source>
</evidence>
<proteinExistence type="inferred from homology"/>
<evidence type="ECO:0000256" key="6">
    <source>
        <dbReference type="RuleBase" id="RU366058"/>
    </source>
</evidence>